<reference evidence="3 4" key="1">
    <citation type="submission" date="2015-11" db="EMBL/GenBank/DDBJ databases">
        <title>Genomic analysis of 38 Legionella species identifies large and diverse effector repertoires.</title>
        <authorList>
            <person name="Burstein D."/>
            <person name="Amaro F."/>
            <person name="Zusman T."/>
            <person name="Lifshitz Z."/>
            <person name="Cohen O."/>
            <person name="Gilbert J.A."/>
            <person name="Pupko T."/>
            <person name="Shuman H.A."/>
            <person name="Segal G."/>
        </authorList>
    </citation>
    <scope>NUCLEOTIDE SEQUENCE [LARGE SCALE GENOMIC DNA]</scope>
    <source>
        <strain evidence="3 4">Mt.St.Helens-4</strain>
    </source>
</reference>
<feature type="domain" description="CAAX prenyl protease 2/Lysostaphin resistance protein A-like" evidence="2">
    <location>
        <begin position="139"/>
        <end position="239"/>
    </location>
</feature>
<accession>A0A0W0YMB1</accession>
<comment type="caution">
    <text evidence="3">The sequence shown here is derived from an EMBL/GenBank/DDBJ whole genome shotgun (WGS) entry which is preliminary data.</text>
</comment>
<dbReference type="Pfam" id="PF02517">
    <property type="entry name" value="Rce1-like"/>
    <property type="match status" value="1"/>
</dbReference>
<name>A0A0W0YMB1_9GAMM</name>
<feature type="transmembrane region" description="Helical" evidence="1">
    <location>
        <begin position="172"/>
        <end position="192"/>
    </location>
</feature>
<dbReference type="RefSeq" id="WP_027270817.1">
    <property type="nucleotide sequence ID" value="NZ_CAAAJE010000010.1"/>
</dbReference>
<feature type="transmembrane region" description="Helical" evidence="1">
    <location>
        <begin position="84"/>
        <end position="111"/>
    </location>
</feature>
<dbReference type="Proteomes" id="UP000054621">
    <property type="component" value="Unassembled WGS sequence"/>
</dbReference>
<feature type="transmembrane region" description="Helical" evidence="1">
    <location>
        <begin position="228"/>
        <end position="245"/>
    </location>
</feature>
<dbReference type="GO" id="GO:0004175">
    <property type="term" value="F:endopeptidase activity"/>
    <property type="evidence" value="ECO:0007669"/>
    <property type="project" value="UniProtKB-ARBA"/>
</dbReference>
<keyword evidence="3" id="KW-0378">Hydrolase</keyword>
<feature type="transmembrane region" description="Helical" evidence="1">
    <location>
        <begin position="6"/>
        <end position="31"/>
    </location>
</feature>
<feature type="transmembrane region" description="Helical" evidence="1">
    <location>
        <begin position="43"/>
        <end position="64"/>
    </location>
</feature>
<keyword evidence="1" id="KW-0812">Transmembrane</keyword>
<dbReference type="GO" id="GO:0080120">
    <property type="term" value="P:CAAX-box protein maturation"/>
    <property type="evidence" value="ECO:0007669"/>
    <property type="project" value="UniProtKB-ARBA"/>
</dbReference>
<dbReference type="InterPro" id="IPR003675">
    <property type="entry name" value="Rce1/LyrA-like_dom"/>
</dbReference>
<dbReference type="eggNOG" id="ENOG502ZAAA">
    <property type="taxonomic scope" value="Bacteria"/>
</dbReference>
<organism evidence="3 4">
    <name type="scientific">Legionella sainthelensi</name>
    <dbReference type="NCBI Taxonomy" id="28087"/>
    <lineage>
        <taxon>Bacteria</taxon>
        <taxon>Pseudomonadati</taxon>
        <taxon>Pseudomonadota</taxon>
        <taxon>Gammaproteobacteria</taxon>
        <taxon>Legionellales</taxon>
        <taxon>Legionellaceae</taxon>
        <taxon>Legionella</taxon>
    </lineage>
</organism>
<evidence type="ECO:0000313" key="4">
    <source>
        <dbReference type="Proteomes" id="UP000054621"/>
    </source>
</evidence>
<proteinExistence type="predicted"/>
<dbReference type="AlphaFoldDB" id="A0A0W0YMB1"/>
<evidence type="ECO:0000313" key="3">
    <source>
        <dbReference type="EMBL" id="KTD57979.1"/>
    </source>
</evidence>
<keyword evidence="1" id="KW-1133">Transmembrane helix</keyword>
<keyword evidence="3" id="KW-0645">Protease</keyword>
<keyword evidence="1" id="KW-0472">Membrane</keyword>
<dbReference type="STRING" id="28087.Lsai_1501"/>
<evidence type="ECO:0000259" key="2">
    <source>
        <dbReference type="Pfam" id="PF02517"/>
    </source>
</evidence>
<dbReference type="PATRIC" id="fig|28087.4.peg.1611"/>
<sequence length="251" mass="28068">MTLNWPLIIVLFCLSIPGVTIAIKRLIYFLLPDNSEELKNKISRFAILQTLFMVLILSIAGAALSPTTGLHAPELEALLQGTAGVGVLLPVLLPAIWYAFFGLLIFCVLYYGVMKRVIDKKSLEIMEKIHFTLGVDGCVLYGGVVEEVIARWGLMNVTLFFGLLFNKDYATLATWISIFISGLIFALGQLPAYLAAGCTSSRRFLYSFIVLSLYQSFLFGYVFWKYGLITVILAHMLFHLGWAIFENVKKS</sequence>
<evidence type="ECO:0000256" key="1">
    <source>
        <dbReference type="SAM" id="Phobius"/>
    </source>
</evidence>
<dbReference type="OrthoDB" id="378663at2"/>
<dbReference type="GO" id="GO:0006508">
    <property type="term" value="P:proteolysis"/>
    <property type="evidence" value="ECO:0007669"/>
    <property type="project" value="UniProtKB-KW"/>
</dbReference>
<dbReference type="EMBL" id="LNYV01000015">
    <property type="protein sequence ID" value="KTD57979.1"/>
    <property type="molecule type" value="Genomic_DNA"/>
</dbReference>
<gene>
    <name evidence="3" type="ORF">Lsai_1501</name>
</gene>
<protein>
    <submittedName>
        <fullName evidence="3">CAAX amino terminal protease self-immunity</fullName>
    </submittedName>
</protein>
<feature type="transmembrane region" description="Helical" evidence="1">
    <location>
        <begin position="131"/>
        <end position="152"/>
    </location>
</feature>
<feature type="transmembrane region" description="Helical" evidence="1">
    <location>
        <begin position="204"/>
        <end position="222"/>
    </location>
</feature>